<evidence type="ECO:0000313" key="2">
    <source>
        <dbReference type="Proteomes" id="UP001218579"/>
    </source>
</evidence>
<comment type="caution">
    <text evidence="1">The sequence shown here is derived from an EMBL/GenBank/DDBJ whole genome shotgun (WGS) entry which is preliminary data.</text>
</comment>
<dbReference type="InterPro" id="IPR007709">
    <property type="entry name" value="N-FG_amidohydro"/>
</dbReference>
<dbReference type="Proteomes" id="UP001218579">
    <property type="component" value="Unassembled WGS sequence"/>
</dbReference>
<dbReference type="Pfam" id="PF05013">
    <property type="entry name" value="FGase"/>
    <property type="match status" value="1"/>
</dbReference>
<accession>A0ABT5HH81</accession>
<proteinExistence type="predicted"/>
<name>A0ABT5HH81_9CAUL</name>
<dbReference type="RefSeq" id="WP_272743659.1">
    <property type="nucleotide sequence ID" value="NZ_JAQQKV010000001.1"/>
</dbReference>
<dbReference type="InterPro" id="IPR011227">
    <property type="entry name" value="UCP029730"/>
</dbReference>
<dbReference type="Gene3D" id="3.40.630.40">
    <property type="entry name" value="Zn-dependent exopeptidases"/>
    <property type="match status" value="1"/>
</dbReference>
<evidence type="ECO:0000313" key="1">
    <source>
        <dbReference type="EMBL" id="MDC7675353.1"/>
    </source>
</evidence>
<dbReference type="EMBL" id="JAQQKV010000001">
    <property type="protein sequence ID" value="MDC7675353.1"/>
    <property type="molecule type" value="Genomic_DNA"/>
</dbReference>
<sequence>MIHIDPIEVRGEGGTSEIVLLCEHASNHIPQHYNSLGLSEADLQRHIAWDIGAAEVTRRLSDMLGTPAFLGGYSRLLIDLNRPLESPNSIVTRSEATDIPGNINIDKAERAHRIETIFAPFHDQVAAHLNERQAKGQPTRIVSIHSFTPVYHGEARQWHGGVLFDKAQTYGETVLERLREPGLILGANVPYQTSRDEDYGIPIHGDDRGTPAIMIEIRQDLISDPAGVDLWAQRLFKAL</sequence>
<gene>
    <name evidence="1" type="ORF">PQU98_04380</name>
</gene>
<reference evidence="1 2" key="1">
    <citation type="submission" date="2023-01" db="EMBL/GenBank/DDBJ databases">
        <title>Novel species of the genus Asticcacaulis isolated from rivers.</title>
        <authorList>
            <person name="Lu H."/>
        </authorList>
    </citation>
    <scope>NUCLEOTIDE SEQUENCE [LARGE SCALE GENOMIC DNA]</scope>
    <source>
        <strain evidence="1 2">LKC15W</strain>
    </source>
</reference>
<keyword evidence="2" id="KW-1185">Reference proteome</keyword>
<organism evidence="1 2">
    <name type="scientific">Asticcacaulis machinosus</name>
    <dbReference type="NCBI Taxonomy" id="2984211"/>
    <lineage>
        <taxon>Bacteria</taxon>
        <taxon>Pseudomonadati</taxon>
        <taxon>Pseudomonadota</taxon>
        <taxon>Alphaproteobacteria</taxon>
        <taxon>Caulobacterales</taxon>
        <taxon>Caulobacteraceae</taxon>
        <taxon>Asticcacaulis</taxon>
    </lineage>
</organism>
<dbReference type="SUPFAM" id="SSF53187">
    <property type="entry name" value="Zn-dependent exopeptidases"/>
    <property type="match status" value="1"/>
</dbReference>
<protein>
    <submittedName>
        <fullName evidence="1">N-formylglutamate amidohydrolase</fullName>
    </submittedName>
</protein>
<dbReference type="PIRSF" id="PIRSF029730">
    <property type="entry name" value="UCP029730"/>
    <property type="match status" value="1"/>
</dbReference>